<dbReference type="InterPro" id="IPR027417">
    <property type="entry name" value="P-loop_NTPase"/>
</dbReference>
<evidence type="ECO:0000256" key="2">
    <source>
        <dbReference type="ARBA" id="ARBA00022840"/>
    </source>
</evidence>
<proteinExistence type="predicted"/>
<sequence length="311" mass="34776">MKSMYTDEIYSILSDNIRNYIKRVNNLDKLQEIRIRAGKPLILNVADKELILDYIVSIEDLRIVIQRISNYSIYAYEEEIKQGFITINGGHRVGLCGKFVIENNKVKTLKNAASINIRISREVKGCSDRVIPYILNHGNICNTIIISPPKCGKTTILRDISRNISNGINTINLAGKKVCVIDERSEIAACCNGIPQLEVGLRTDVMDNCPKSEGIMMAIRSMSPEVIICDEIGTHADMESILSALSCGVNLITTMHGDSLQDLYSRLVFKDIINNHVFKRAVIMSNKRGVGTIEGVYDFSNDKFIWGNGND</sequence>
<gene>
    <name evidence="4" type="ORF">CLORY_12940</name>
</gene>
<evidence type="ECO:0000313" key="5">
    <source>
        <dbReference type="Proteomes" id="UP000190080"/>
    </source>
</evidence>
<dbReference type="InterPro" id="IPR045735">
    <property type="entry name" value="Spore_III_AA_AAA+_ATPase"/>
</dbReference>
<dbReference type="AlphaFoldDB" id="A0A1V4IT60"/>
<reference evidence="4 5" key="1">
    <citation type="submission" date="2017-03" db="EMBL/GenBank/DDBJ databases">
        <title>Genome sequence of Clostridium oryzae DSM 28571.</title>
        <authorList>
            <person name="Poehlein A."/>
            <person name="Daniel R."/>
        </authorList>
    </citation>
    <scope>NUCLEOTIDE SEQUENCE [LARGE SCALE GENOMIC DNA]</scope>
    <source>
        <strain evidence="4 5">DSM 28571</strain>
    </source>
</reference>
<organism evidence="4 5">
    <name type="scientific">Clostridium oryzae</name>
    <dbReference type="NCBI Taxonomy" id="1450648"/>
    <lineage>
        <taxon>Bacteria</taxon>
        <taxon>Bacillati</taxon>
        <taxon>Bacillota</taxon>
        <taxon>Clostridia</taxon>
        <taxon>Eubacteriales</taxon>
        <taxon>Clostridiaceae</taxon>
        <taxon>Clostridium</taxon>
    </lineage>
</organism>
<dbReference type="InterPro" id="IPR014217">
    <property type="entry name" value="Spore_III_AA"/>
</dbReference>
<dbReference type="GO" id="GO:0005524">
    <property type="term" value="F:ATP binding"/>
    <property type="evidence" value="ECO:0007669"/>
    <property type="project" value="UniProtKB-KW"/>
</dbReference>
<name>A0A1V4IT60_9CLOT</name>
<evidence type="ECO:0000256" key="1">
    <source>
        <dbReference type="ARBA" id="ARBA00022741"/>
    </source>
</evidence>
<feature type="domain" description="Stage III sporulation protein AA AAA+ ATPase" evidence="3">
    <location>
        <begin position="7"/>
        <end position="299"/>
    </location>
</feature>
<dbReference type="SUPFAM" id="SSF52540">
    <property type="entry name" value="P-loop containing nucleoside triphosphate hydrolases"/>
    <property type="match status" value="1"/>
</dbReference>
<dbReference type="PANTHER" id="PTHR20953:SF3">
    <property type="entry name" value="P-LOOP CONTAINING NUCLEOSIDE TRIPHOSPHATE HYDROLASES SUPERFAMILY PROTEIN"/>
    <property type="match status" value="1"/>
</dbReference>
<accession>A0A1V4IT60</accession>
<comment type="caution">
    <text evidence="4">The sequence shown here is derived from an EMBL/GenBank/DDBJ whole genome shotgun (WGS) entry which is preliminary data.</text>
</comment>
<protein>
    <recommendedName>
        <fullName evidence="3">Stage III sporulation protein AA AAA+ ATPase domain-containing protein</fullName>
    </recommendedName>
</protein>
<dbReference type="NCBIfam" id="TIGR02858">
    <property type="entry name" value="spore_III_AA"/>
    <property type="match status" value="1"/>
</dbReference>
<dbReference type="Gene3D" id="3.40.50.300">
    <property type="entry name" value="P-loop containing nucleotide triphosphate hydrolases"/>
    <property type="match status" value="1"/>
</dbReference>
<evidence type="ECO:0000313" key="4">
    <source>
        <dbReference type="EMBL" id="OPJ63211.1"/>
    </source>
</evidence>
<dbReference type="Proteomes" id="UP000190080">
    <property type="component" value="Unassembled WGS sequence"/>
</dbReference>
<dbReference type="EMBL" id="MZGV01000010">
    <property type="protein sequence ID" value="OPJ63211.1"/>
    <property type="molecule type" value="Genomic_DNA"/>
</dbReference>
<dbReference type="Pfam" id="PF19568">
    <property type="entry name" value="Spore_III_AA"/>
    <property type="match status" value="1"/>
</dbReference>
<dbReference type="STRING" id="1450648.CLORY_12940"/>
<keyword evidence="5" id="KW-1185">Reference proteome</keyword>
<keyword evidence="2" id="KW-0067">ATP-binding</keyword>
<dbReference type="PANTHER" id="PTHR20953">
    <property type="entry name" value="KINASE-RELATED"/>
    <property type="match status" value="1"/>
</dbReference>
<evidence type="ECO:0000259" key="3">
    <source>
        <dbReference type="Pfam" id="PF19568"/>
    </source>
</evidence>
<dbReference type="OrthoDB" id="9768243at2"/>
<keyword evidence="1" id="KW-0547">Nucleotide-binding</keyword>